<organism evidence="2 3">
    <name type="scientific">Leucobacter komagatae</name>
    <dbReference type="NCBI Taxonomy" id="55969"/>
    <lineage>
        <taxon>Bacteria</taxon>
        <taxon>Bacillati</taxon>
        <taxon>Actinomycetota</taxon>
        <taxon>Actinomycetes</taxon>
        <taxon>Micrococcales</taxon>
        <taxon>Microbacteriaceae</taxon>
        <taxon>Leucobacter</taxon>
    </lineage>
</organism>
<keyword evidence="1" id="KW-0472">Membrane</keyword>
<dbReference type="EMBL" id="VFON01000002">
    <property type="protein sequence ID" value="TQL40544.1"/>
    <property type="molecule type" value="Genomic_DNA"/>
</dbReference>
<feature type="transmembrane region" description="Helical" evidence="1">
    <location>
        <begin position="49"/>
        <end position="70"/>
    </location>
</feature>
<gene>
    <name evidence="2" type="ORF">FB468_3065</name>
</gene>
<reference evidence="2 3" key="1">
    <citation type="submission" date="2019-06" db="EMBL/GenBank/DDBJ databases">
        <title>Sequencing the genomes of 1000 actinobacteria strains.</title>
        <authorList>
            <person name="Klenk H.-P."/>
        </authorList>
    </citation>
    <scope>NUCLEOTIDE SEQUENCE [LARGE SCALE GENOMIC DNA]</scope>
    <source>
        <strain evidence="2 3">DSM 8803</strain>
    </source>
</reference>
<comment type="caution">
    <text evidence="2">The sequence shown here is derived from an EMBL/GenBank/DDBJ whole genome shotgun (WGS) entry which is preliminary data.</text>
</comment>
<keyword evidence="1" id="KW-0812">Transmembrane</keyword>
<evidence type="ECO:0000313" key="3">
    <source>
        <dbReference type="Proteomes" id="UP000319094"/>
    </source>
</evidence>
<evidence type="ECO:0000256" key="1">
    <source>
        <dbReference type="SAM" id="Phobius"/>
    </source>
</evidence>
<dbReference type="Proteomes" id="UP000319094">
    <property type="component" value="Unassembled WGS sequence"/>
</dbReference>
<proteinExistence type="predicted"/>
<protein>
    <submittedName>
        <fullName evidence="2">Uncharacterized protein</fullName>
    </submittedName>
</protein>
<dbReference type="OrthoDB" id="9429566at2"/>
<sequence>MLAATVMPVVMITSAALCLLCGARSRNPLQLVAACVMFAAMLDHAVTGLVPPVLWAALLMGAGLGVGLSLRLSDGRATSRGGAGVSGAAPAALGEPCHGHGILTALSYPAMGALLLVSAAPPAQTSATSLVVEELHQHGGVPSPGLLTVAVVVLALGLACVALAAVRGGQRLAATDAGAMSLMLGTMLA</sequence>
<accession>A0A542XXI7</accession>
<dbReference type="AlphaFoldDB" id="A0A542XXI7"/>
<keyword evidence="1" id="KW-1133">Transmembrane helix</keyword>
<keyword evidence="3" id="KW-1185">Reference proteome</keyword>
<feature type="transmembrane region" description="Helical" evidence="1">
    <location>
        <begin position="143"/>
        <end position="166"/>
    </location>
</feature>
<name>A0A542XXI7_9MICO</name>
<dbReference type="RefSeq" id="WP_141888538.1">
    <property type="nucleotide sequence ID" value="NZ_BAAAUY010000023.1"/>
</dbReference>
<evidence type="ECO:0000313" key="2">
    <source>
        <dbReference type="EMBL" id="TQL40544.1"/>
    </source>
</evidence>